<sequence length="405" mass="44052">MFGDRTVEWPEAVDIRELAAAGWVPVPFQEFVLKMSSRCNLACSYCYIYEMADQGWRSRPRLIDRATLDRAADRIAEHAAAHATERVRVVLHGGEPLLAGPELIDYAAARIRAALPGGVGLDLCLQTNAVLLDDAIAEVLARHRISVGVSMDGDPATHDRRRVFRNGRGSHAETAAAVRRLNGPATRGLFSGLLCTIDVDSDPVAVYESLLRFDPPAIDFSLPHGNWSQPPPGRIPGSAETPYATWLIELFDRWYRAPVRETGIRFFEEIIGLLLGGRSRVESIGLSPVAVIVIDTDGGLEQVDTLKSAYDGAAATGLNVHTHRLDAALVHPAVAVRQAGRAGLSDQCRACPLVAVCGGGYYPHRYRAGSGFRNPSVYCADLARLIRHIGENVRRDLRELKGAPG</sequence>
<dbReference type="SFLD" id="SFLDG01067">
    <property type="entry name" value="SPASM/twitch_domain_containing"/>
    <property type="match status" value="1"/>
</dbReference>
<organism evidence="6 7">
    <name type="scientific">Allonocardiopsis opalescens</name>
    <dbReference type="NCBI Taxonomy" id="1144618"/>
    <lineage>
        <taxon>Bacteria</taxon>
        <taxon>Bacillati</taxon>
        <taxon>Actinomycetota</taxon>
        <taxon>Actinomycetes</taxon>
        <taxon>Streptosporangiales</taxon>
        <taxon>Allonocardiopsis</taxon>
    </lineage>
</organism>
<dbReference type="SFLD" id="SFLDG01072">
    <property type="entry name" value="dehydrogenase_like"/>
    <property type="match status" value="1"/>
</dbReference>
<dbReference type="SFLD" id="SFLDS00029">
    <property type="entry name" value="Radical_SAM"/>
    <property type="match status" value="1"/>
</dbReference>
<evidence type="ECO:0000256" key="1">
    <source>
        <dbReference type="ARBA" id="ARBA00022691"/>
    </source>
</evidence>
<keyword evidence="3" id="KW-0408">Iron</keyword>
<keyword evidence="7" id="KW-1185">Reference proteome</keyword>
<dbReference type="CDD" id="cd01335">
    <property type="entry name" value="Radical_SAM"/>
    <property type="match status" value="1"/>
</dbReference>
<keyword evidence="1" id="KW-0949">S-adenosyl-L-methionine</keyword>
<evidence type="ECO:0000259" key="5">
    <source>
        <dbReference type="PROSITE" id="PS51918"/>
    </source>
</evidence>
<dbReference type="SUPFAM" id="SSF102114">
    <property type="entry name" value="Radical SAM enzymes"/>
    <property type="match status" value="1"/>
</dbReference>
<dbReference type="GO" id="GO:0051536">
    <property type="term" value="F:iron-sulfur cluster binding"/>
    <property type="evidence" value="ECO:0007669"/>
    <property type="project" value="UniProtKB-KW"/>
</dbReference>
<reference evidence="6 7" key="1">
    <citation type="submission" date="2018-03" db="EMBL/GenBank/DDBJ databases">
        <title>Genomic Encyclopedia of Archaeal and Bacterial Type Strains, Phase II (KMG-II): from individual species to whole genera.</title>
        <authorList>
            <person name="Goeker M."/>
        </authorList>
    </citation>
    <scope>NUCLEOTIDE SEQUENCE [LARGE SCALE GENOMIC DNA]</scope>
    <source>
        <strain evidence="6 7">DSM 45601</strain>
    </source>
</reference>
<dbReference type="Proteomes" id="UP000237846">
    <property type="component" value="Unassembled WGS sequence"/>
</dbReference>
<evidence type="ECO:0000313" key="6">
    <source>
        <dbReference type="EMBL" id="PRY02698.1"/>
    </source>
</evidence>
<dbReference type="GO" id="GO:0016491">
    <property type="term" value="F:oxidoreductase activity"/>
    <property type="evidence" value="ECO:0007669"/>
    <property type="project" value="InterPro"/>
</dbReference>
<dbReference type="InterPro" id="IPR013785">
    <property type="entry name" value="Aldolase_TIM"/>
</dbReference>
<dbReference type="SFLD" id="SFLDG01386">
    <property type="entry name" value="main_SPASM_domain-containing"/>
    <property type="match status" value="1"/>
</dbReference>
<evidence type="ECO:0000313" key="7">
    <source>
        <dbReference type="Proteomes" id="UP000237846"/>
    </source>
</evidence>
<proteinExistence type="predicted"/>
<evidence type="ECO:0000256" key="3">
    <source>
        <dbReference type="ARBA" id="ARBA00023004"/>
    </source>
</evidence>
<name>A0A2T0QFJ9_9ACTN</name>
<dbReference type="AlphaFoldDB" id="A0A2T0QFJ9"/>
<dbReference type="InterPro" id="IPR007197">
    <property type="entry name" value="rSAM"/>
</dbReference>
<dbReference type="PANTHER" id="PTHR43273">
    <property type="entry name" value="ANAEROBIC SULFATASE-MATURATING ENZYME HOMOLOG ASLB-RELATED"/>
    <property type="match status" value="1"/>
</dbReference>
<dbReference type="EMBL" id="PVZC01000001">
    <property type="protein sequence ID" value="PRY02698.1"/>
    <property type="molecule type" value="Genomic_DNA"/>
</dbReference>
<keyword evidence="2" id="KW-0479">Metal-binding</keyword>
<dbReference type="NCBIfam" id="TIGR04269">
    <property type="entry name" value="SAM_SPASM_FxsB"/>
    <property type="match status" value="1"/>
</dbReference>
<dbReference type="GO" id="GO:0046872">
    <property type="term" value="F:metal ion binding"/>
    <property type="evidence" value="ECO:0007669"/>
    <property type="project" value="UniProtKB-KW"/>
</dbReference>
<protein>
    <recommendedName>
        <fullName evidence="5">Radical SAM core domain-containing protein</fullName>
    </recommendedName>
</protein>
<accession>A0A2T0QFJ9</accession>
<dbReference type="PROSITE" id="PS51918">
    <property type="entry name" value="RADICAL_SAM"/>
    <property type="match status" value="1"/>
</dbReference>
<keyword evidence="4" id="KW-0411">Iron-sulfur</keyword>
<gene>
    <name evidence="6" type="ORF">CLV72_1011301</name>
</gene>
<dbReference type="Gene3D" id="3.20.20.70">
    <property type="entry name" value="Aldolase class I"/>
    <property type="match status" value="1"/>
</dbReference>
<dbReference type="InterPro" id="IPR023867">
    <property type="entry name" value="Sulphatase_maturase_rSAM"/>
</dbReference>
<evidence type="ECO:0000256" key="4">
    <source>
        <dbReference type="ARBA" id="ARBA00023014"/>
    </source>
</evidence>
<dbReference type="PANTHER" id="PTHR43273:SF8">
    <property type="entry name" value="RADICAL SAM DOMAIN PROTEIN"/>
    <property type="match status" value="1"/>
</dbReference>
<dbReference type="Pfam" id="PF04055">
    <property type="entry name" value="Radical_SAM"/>
    <property type="match status" value="1"/>
</dbReference>
<dbReference type="RefSeq" id="WP_245929887.1">
    <property type="nucleotide sequence ID" value="NZ_PVZC01000001.1"/>
</dbReference>
<comment type="caution">
    <text evidence="6">The sequence shown here is derived from an EMBL/GenBank/DDBJ whole genome shotgun (WGS) entry which is preliminary data.</text>
</comment>
<dbReference type="InterPro" id="IPR058240">
    <property type="entry name" value="rSAM_sf"/>
</dbReference>
<feature type="domain" description="Radical SAM core" evidence="5">
    <location>
        <begin position="24"/>
        <end position="265"/>
    </location>
</feature>
<dbReference type="InterPro" id="IPR026335">
    <property type="entry name" value="rSAM_SPASM_FxsB"/>
</dbReference>
<evidence type="ECO:0000256" key="2">
    <source>
        <dbReference type="ARBA" id="ARBA00022723"/>
    </source>
</evidence>